<name>C5L095_PERM5</name>
<dbReference type="InParanoid" id="C5L095"/>
<keyword evidence="1" id="KW-0812">Transmembrane</keyword>
<dbReference type="GeneID" id="9038062"/>
<keyword evidence="1" id="KW-1133">Transmembrane helix</keyword>
<organism evidence="3">
    <name type="scientific">Perkinsus marinus (strain ATCC 50983 / TXsc)</name>
    <dbReference type="NCBI Taxonomy" id="423536"/>
    <lineage>
        <taxon>Eukaryota</taxon>
        <taxon>Sar</taxon>
        <taxon>Alveolata</taxon>
        <taxon>Perkinsozoa</taxon>
        <taxon>Perkinsea</taxon>
        <taxon>Perkinsida</taxon>
        <taxon>Perkinsidae</taxon>
        <taxon>Perkinsus</taxon>
    </lineage>
</organism>
<protein>
    <submittedName>
        <fullName evidence="2">Uncharacterized protein</fullName>
    </submittedName>
</protein>
<gene>
    <name evidence="2" type="ORF">Pmar_PMAR018598</name>
</gene>
<evidence type="ECO:0000313" key="3">
    <source>
        <dbReference type="Proteomes" id="UP000007800"/>
    </source>
</evidence>
<reference evidence="2 3" key="1">
    <citation type="submission" date="2008-07" db="EMBL/GenBank/DDBJ databases">
        <authorList>
            <person name="El-Sayed N."/>
            <person name="Caler E."/>
            <person name="Inman J."/>
            <person name="Amedeo P."/>
            <person name="Hass B."/>
            <person name="Wortman J."/>
        </authorList>
    </citation>
    <scope>NUCLEOTIDE SEQUENCE [LARGE SCALE GENOMIC DNA]</scope>
    <source>
        <strain evidence="3">ATCC 50983 / TXsc</strain>
    </source>
</reference>
<dbReference type="Proteomes" id="UP000007800">
    <property type="component" value="Unassembled WGS sequence"/>
</dbReference>
<proteinExistence type="predicted"/>
<evidence type="ECO:0000313" key="2">
    <source>
        <dbReference type="EMBL" id="EER09953.1"/>
    </source>
</evidence>
<keyword evidence="1" id="KW-0472">Membrane</keyword>
<dbReference type="AlphaFoldDB" id="C5L095"/>
<accession>C5L095</accession>
<sequence>MERLHISFAKAITLLVLWLITILTLVAWIVVERDITISEYYGKEDDPVRSSSTVADEAIATAV</sequence>
<evidence type="ECO:0000256" key="1">
    <source>
        <dbReference type="SAM" id="Phobius"/>
    </source>
</evidence>
<feature type="transmembrane region" description="Helical" evidence="1">
    <location>
        <begin position="12"/>
        <end position="31"/>
    </location>
</feature>
<keyword evidence="3" id="KW-1185">Reference proteome</keyword>
<dbReference type="EMBL" id="GG677981">
    <property type="protein sequence ID" value="EER09953.1"/>
    <property type="molecule type" value="Genomic_DNA"/>
</dbReference>
<dbReference type="RefSeq" id="XP_002778158.1">
    <property type="nucleotide sequence ID" value="XM_002778112.1"/>
</dbReference>